<feature type="region of interest" description="Disordered" evidence="4">
    <location>
        <begin position="1365"/>
        <end position="1482"/>
    </location>
</feature>
<sequence>MSETKNSEGSALRRIVKLPLVSSTLQMVTGVYVGAKHRYPLLGIVGGMTELSVRSISMAASQRAAPLLQRLEPEIETVNGYALVGLEQLEKTFPIFRQSADEVIEYMKESFFLRLEDAQYRVNVELDNMVDRWQKVFKFTWDVLEAAQASAAGQVLTSSLDELITRSEEAVAYNLPLPPTLWREWEIRVQSYEDEDGNEDVDDDGEPRMWTRIRSLLFYLYLQMYHRFLLLKERVDSVLEFLGEAADVVGLTGLLEGVWSLLQLLLSLYTTQVQRVEALGSLVVGQFSEAVKVLKELPPVQQLLTVPAQMRSLRDDLLELGHILIQLLINTTPLYDLVQQASDQNMTDFDLPDGACRRSSGNSLFLKAMDGRPRRRRSLYARYRRSFSSGSSSNLAPSLSPAPAPSPPTALTPVPAPNMPEQDHISDPDQDPTEAEDEVPDPEPSETQDKFTAPEPTEAQVDAKAPDGRKGSLKKKDGQPAVSLELNAPGISFINMIRRRSSAYEVPDSEPTEAQDKFIDPEQTEAQVEAKAPDGRKGSLKKDGQPARSLELNAPGISFINMIRRRSSAYEVPDAELTEAQEKFPDPEPTEAQVEPKAPDGRKGSLKKDGQPAGSLELNAPGISFTNTFRRRSSAYEVPDSEPTEAQDKFTDLEPTEAQVEPKAPDGRKGSLKKDGQPARSLELNAPGISFINMIRRRSSAYEVPDAELTEAQDKFTDPEPTEAQVEAKAPDGRKGSLKKDGQPAGSLELNAPGISFTNTFRRRSSAYEVPDSEPSEAQDKFPDTEPTEAQVEAKAPDGRKGSLKKDGQPAGSLELNAPGISFTNTFRRRSSAYEVPDSEPSEAQEKFPDPEPTEAQVEAKAPDGRKGSLNKDGQPAGSLELNAPGISFTNTFRRRSSAYELPDSEPTEAQDKFTDLEPTEAQVEPKAPDGHKGSLKKDGQPAGSLELNAPGISFTNTFRRRSSAYEVPDSEPTEAQDKFTDLEPTEAQVEPKAPDGRKGSLKKDGQPARSLELNAPGISFINMIRRRSSAYEVPDAELTEAQDKFTDPEPTEAQVEAKAPDGRKGSLKKDGQPTRSLELNAPGISFTNTFRRRSSAYEVPDSEPPEAQDKFPDPEPTEAQVEAKAPDGRKGSLKKDGQPAGSLELNAPGISFTNTFRRRSSAYEVPDSEPSEAQDKFPDPEPTEAQVEAKAPDGRKGSLKKDGQPARSLELNAPGISFTNTFRRRSSAYEVPDSELTEAQEKFPDPEPTEAQVEAKAPDGRKGSLKKDGQPAGSLELNAPGISFTNTFRRRSSAYEVPDSEPTEAQDKFTDLEPTEAQVEPKAPDGRKGSLKKDGQPASSLELNAPGISFINMIRRRSSAYEVPDAELTEAQDKFTDSEPTEAQVEPKGPDGRKGSLKKDGQPAGSVEMNAPGISFTNMIRRRSSAYEVPDSEPTDAQNKLLNPEPTEAQVEFPAKTPDGCKGSLSAGSPELDSPELSSSNMIRRRSSTREMLFSPIMQFVTQSQRAFEYLSSGSYSDDQITPVVDNSEQ</sequence>
<feature type="compositionally biased region" description="Basic and acidic residues" evidence="4">
    <location>
        <begin position="464"/>
        <end position="478"/>
    </location>
</feature>
<dbReference type="GeneTree" id="ENSGT00950000182920"/>
<feature type="region of interest" description="Disordered" evidence="4">
    <location>
        <begin position="1035"/>
        <end position="1343"/>
    </location>
</feature>
<proteinExistence type="inferred from homology"/>
<dbReference type="PANTHER" id="PTHR14024">
    <property type="entry name" value="PERILIPIN"/>
    <property type="match status" value="1"/>
</dbReference>
<feature type="compositionally biased region" description="Basic and acidic residues" evidence="4">
    <location>
        <begin position="1059"/>
        <end position="1073"/>
    </location>
</feature>
<feature type="compositionally biased region" description="Basic and acidic residues" evidence="4">
    <location>
        <begin position="795"/>
        <end position="808"/>
    </location>
</feature>
<feature type="compositionally biased region" description="Basic and acidic residues" evidence="4">
    <location>
        <begin position="1257"/>
        <end position="1270"/>
    </location>
</feature>
<dbReference type="GO" id="GO:0005829">
    <property type="term" value="C:cytosol"/>
    <property type="evidence" value="ECO:0007669"/>
    <property type="project" value="TreeGrafter"/>
</dbReference>
<dbReference type="Pfam" id="PF03036">
    <property type="entry name" value="Perilipin"/>
    <property type="match status" value="1"/>
</dbReference>
<evidence type="ECO:0000256" key="1">
    <source>
        <dbReference type="ARBA" id="ARBA00004502"/>
    </source>
</evidence>
<comment type="similarity">
    <text evidence="2">Belongs to the perilipin family.</text>
</comment>
<keyword evidence="6" id="KW-1185">Reference proteome</keyword>
<feature type="compositionally biased region" description="Basic and acidic residues" evidence="4">
    <location>
        <begin position="597"/>
        <end position="610"/>
    </location>
</feature>
<evidence type="ECO:0000313" key="5">
    <source>
        <dbReference type="Ensembl" id="ENSPNAP00000058691.1"/>
    </source>
</evidence>
<feature type="region of interest" description="Disordered" evidence="4">
    <location>
        <begin position="572"/>
        <end position="681"/>
    </location>
</feature>
<evidence type="ECO:0000256" key="3">
    <source>
        <dbReference type="ARBA" id="ARBA00022677"/>
    </source>
</evidence>
<feature type="compositionally biased region" description="Low complexity" evidence="4">
    <location>
        <begin position="387"/>
        <end position="399"/>
    </location>
</feature>
<feature type="compositionally biased region" description="Acidic residues" evidence="4">
    <location>
        <begin position="428"/>
        <end position="446"/>
    </location>
</feature>
<feature type="compositionally biased region" description="Basic and acidic residues" evidence="4">
    <location>
        <begin position="1191"/>
        <end position="1205"/>
    </location>
</feature>
<feature type="compositionally biased region" description="Basic and acidic residues" evidence="4">
    <location>
        <begin position="1125"/>
        <end position="1138"/>
    </location>
</feature>
<feature type="compositionally biased region" description="Basic and acidic residues" evidence="4">
    <location>
        <begin position="993"/>
        <end position="1007"/>
    </location>
</feature>
<feature type="compositionally biased region" description="Basic and acidic residues" evidence="4">
    <location>
        <begin position="663"/>
        <end position="677"/>
    </location>
</feature>
<reference evidence="5 6" key="1">
    <citation type="submission" date="2020-10" db="EMBL/GenBank/DDBJ databases">
        <title>Pygocentrus nattereri (red-bellied piranha) genome, fPygNat1, primary haplotype.</title>
        <authorList>
            <person name="Myers G."/>
            <person name="Meyer A."/>
            <person name="Karagic N."/>
            <person name="Pippel M."/>
            <person name="Winkler S."/>
            <person name="Tracey A."/>
            <person name="Wood J."/>
            <person name="Formenti G."/>
            <person name="Howe K."/>
            <person name="Fedrigo O."/>
            <person name="Jarvis E.D."/>
        </authorList>
    </citation>
    <scope>NUCLEOTIDE SEQUENCE [LARGE SCALE GENOMIC DNA]</scope>
</reference>
<dbReference type="GO" id="GO:0019915">
    <property type="term" value="P:lipid storage"/>
    <property type="evidence" value="ECO:0007669"/>
    <property type="project" value="TreeGrafter"/>
</dbReference>
<dbReference type="Proteomes" id="UP001501920">
    <property type="component" value="Chromosome 3"/>
</dbReference>
<dbReference type="Ensembl" id="ENSPNAT00000047122.1">
    <property type="protein sequence ID" value="ENSPNAP00000058691.1"/>
    <property type="gene ID" value="ENSPNAG00000034689.1"/>
</dbReference>
<dbReference type="InterPro" id="IPR004279">
    <property type="entry name" value="Perilipin"/>
</dbReference>
<accession>A0AAR2K9B7</accession>
<dbReference type="GO" id="GO:0005811">
    <property type="term" value="C:lipid droplet"/>
    <property type="evidence" value="ECO:0007669"/>
    <property type="project" value="UniProtKB-SubCell"/>
</dbReference>
<feature type="compositionally biased region" description="Basic and acidic residues" evidence="4">
    <location>
        <begin position="1389"/>
        <end position="1402"/>
    </location>
</feature>
<feature type="compositionally biased region" description="Low complexity" evidence="4">
    <location>
        <begin position="1470"/>
        <end position="1481"/>
    </location>
</feature>
<keyword evidence="3" id="KW-0551">Lipid droplet</keyword>
<evidence type="ECO:0000256" key="4">
    <source>
        <dbReference type="SAM" id="MobiDB-lite"/>
    </source>
</evidence>
<reference evidence="5" key="2">
    <citation type="submission" date="2025-08" db="UniProtKB">
        <authorList>
            <consortium name="Ensembl"/>
        </authorList>
    </citation>
    <scope>IDENTIFICATION</scope>
</reference>
<feature type="compositionally biased region" description="Basic and acidic residues" evidence="4">
    <location>
        <begin position="927"/>
        <end position="940"/>
    </location>
</feature>
<evidence type="ECO:0000313" key="6">
    <source>
        <dbReference type="Proteomes" id="UP001501920"/>
    </source>
</evidence>
<dbReference type="RefSeq" id="XP_037393042.1">
    <property type="nucleotide sequence ID" value="XM_037537145.1"/>
</dbReference>
<feature type="region of interest" description="Disordered" evidence="4">
    <location>
        <begin position="387"/>
        <end position="549"/>
    </location>
</feature>
<dbReference type="CTD" id="794783"/>
<dbReference type="GO" id="GO:0010890">
    <property type="term" value="P:positive regulation of triglyceride storage"/>
    <property type="evidence" value="ECO:0007669"/>
    <property type="project" value="TreeGrafter"/>
</dbReference>
<dbReference type="PANTHER" id="PTHR14024:SF48">
    <property type="entry name" value="PERILIPIN 6"/>
    <property type="match status" value="1"/>
</dbReference>
<evidence type="ECO:0000256" key="2">
    <source>
        <dbReference type="ARBA" id="ARBA00006311"/>
    </source>
</evidence>
<dbReference type="GeneID" id="108436570"/>
<feature type="compositionally biased region" description="Basic and acidic residues" evidence="4">
    <location>
        <begin position="729"/>
        <end position="742"/>
    </location>
</feature>
<organism evidence="5 6">
    <name type="scientific">Pygocentrus nattereri</name>
    <name type="common">Red-bellied piranha</name>
    <dbReference type="NCBI Taxonomy" id="42514"/>
    <lineage>
        <taxon>Eukaryota</taxon>
        <taxon>Metazoa</taxon>
        <taxon>Chordata</taxon>
        <taxon>Craniata</taxon>
        <taxon>Vertebrata</taxon>
        <taxon>Euteleostomi</taxon>
        <taxon>Actinopterygii</taxon>
        <taxon>Neopterygii</taxon>
        <taxon>Teleostei</taxon>
        <taxon>Ostariophysi</taxon>
        <taxon>Characiformes</taxon>
        <taxon>Characoidei</taxon>
        <taxon>Pygocentrus</taxon>
    </lineage>
</organism>
<feature type="compositionally biased region" description="Basic and acidic residues" evidence="4">
    <location>
        <begin position="531"/>
        <end position="545"/>
    </location>
</feature>
<protein>
    <submittedName>
        <fullName evidence="5">Uncharacterized protein</fullName>
    </submittedName>
</protein>
<reference evidence="5" key="3">
    <citation type="submission" date="2025-09" db="UniProtKB">
        <authorList>
            <consortium name="Ensembl"/>
        </authorList>
    </citation>
    <scope>IDENTIFICATION</scope>
</reference>
<comment type="subcellular location">
    <subcellularLocation>
        <location evidence="1">Lipid droplet</location>
    </subcellularLocation>
</comment>
<feature type="compositionally biased region" description="Pro residues" evidence="4">
    <location>
        <begin position="400"/>
        <end position="418"/>
    </location>
</feature>
<feature type="region of interest" description="Disordered" evidence="4">
    <location>
        <begin position="705"/>
        <end position="1011"/>
    </location>
</feature>
<name>A0AAR2K9B7_PYGNA</name>
<feature type="compositionally biased region" description="Basic and acidic residues" evidence="4">
    <location>
        <begin position="1323"/>
        <end position="1336"/>
    </location>
</feature>